<proteinExistence type="predicted"/>
<dbReference type="InterPro" id="IPR018707">
    <property type="entry name" value="LpxR"/>
</dbReference>
<evidence type="ECO:0000313" key="2">
    <source>
        <dbReference type="Proteomes" id="UP000661077"/>
    </source>
</evidence>
<reference evidence="1 2" key="1">
    <citation type="journal article" date="2021" name="Int. J. Syst. Evol. Microbiol.">
        <title>Steroidobacter gossypii sp. nov., isolated from soil of cotton cropping field.</title>
        <authorList>
            <person name="Huang R."/>
            <person name="Yang S."/>
            <person name="Zhen C."/>
            <person name="Liu W."/>
        </authorList>
    </citation>
    <scope>NUCLEOTIDE SEQUENCE [LARGE SCALE GENOMIC DNA]</scope>
    <source>
        <strain evidence="1 2">S1-65</strain>
    </source>
</reference>
<dbReference type="Gene3D" id="2.40.128.140">
    <property type="entry name" value="Outer membrane protein"/>
    <property type="match status" value="1"/>
</dbReference>
<protein>
    <submittedName>
        <fullName evidence="1">Lipid A deacylase LpxR family protein</fullName>
    </submittedName>
</protein>
<organism evidence="1 2">
    <name type="scientific">Steroidobacter gossypii</name>
    <dbReference type="NCBI Taxonomy" id="2805490"/>
    <lineage>
        <taxon>Bacteria</taxon>
        <taxon>Pseudomonadati</taxon>
        <taxon>Pseudomonadota</taxon>
        <taxon>Gammaproteobacteria</taxon>
        <taxon>Steroidobacterales</taxon>
        <taxon>Steroidobacteraceae</taxon>
        <taxon>Steroidobacter</taxon>
    </lineage>
</organism>
<evidence type="ECO:0000313" key="1">
    <source>
        <dbReference type="EMBL" id="MBM0103988.1"/>
    </source>
</evidence>
<dbReference type="InterPro" id="IPR037107">
    <property type="entry name" value="Put_OMP_sf"/>
</dbReference>
<sequence>MSTTNKSEWAAQLRWAVLAALGTAALAVTGNEARAQSVSPADSFDEFTPVMVAPAVTVETPTAVEEAIAEVVVSDQRLGWFDGVDAVRVQIDNDLFAGDNQDRDYTGGMSITISGERARDGLLSLEPLLSRVDGLMYDQDEQSEVHYARQIGLMAFTPSNTLIDEVQPDDRPYASLLFVSNGRVNVDADELGAWTSSLTVGVLGLSVSERLHSAVHELVGSESPRGYDHQISAGGEPTARYTLARQELWIADPNGHVDVKTTVQGSVGFLTEASASISMRAGRFNSPWWGFAPELTDYMSAPVPTESYRGGRELYVFLGARVKARAYNAFLQGQFRDSEVRYTSDEVEPLLAEAWIGVVTQILDQTQLSYALHYQTAELRDGPASRDTLWGAVQLTHSF</sequence>
<dbReference type="EMBL" id="JAEVLS010000001">
    <property type="protein sequence ID" value="MBM0103988.1"/>
    <property type="molecule type" value="Genomic_DNA"/>
</dbReference>
<keyword evidence="2" id="KW-1185">Reference proteome</keyword>
<comment type="caution">
    <text evidence="1">The sequence shown here is derived from an EMBL/GenBank/DDBJ whole genome shotgun (WGS) entry which is preliminary data.</text>
</comment>
<name>A0ABS1WSR4_9GAMM</name>
<dbReference type="Proteomes" id="UP000661077">
    <property type="component" value="Unassembled WGS sequence"/>
</dbReference>
<dbReference type="Pfam" id="PF09982">
    <property type="entry name" value="LpxR"/>
    <property type="match status" value="1"/>
</dbReference>
<dbReference type="RefSeq" id="WP_203165938.1">
    <property type="nucleotide sequence ID" value="NZ_JAEVLS010000001.1"/>
</dbReference>
<accession>A0ABS1WSR4</accession>
<gene>
    <name evidence="1" type="ORF">JM946_04500</name>
</gene>